<sequence>MNKVEIIMHPVRFKIIQVFLDGLSKTAKKVATELKDVSQASLYRQLDALVKAGVLIITEENQIRGAIEKVYSLNVPSVNMTNDDVKELTKEEHLQYFLFFTAQITSDFETYLDIGDIDFLRDGVGYRQVALHLSDTEFLDYAKDLRKVYEKYTQNTPSSERTKRIISTITMPKKEGKAKHE</sequence>
<comment type="caution">
    <text evidence="1">The sequence shown here is derived from an EMBL/GenBank/DDBJ whole genome shotgun (WGS) entry which is preliminary data.</text>
</comment>
<name>A0A0Q3QMC3_9BACI</name>
<dbReference type="Proteomes" id="UP000050996">
    <property type="component" value="Unassembled WGS sequence"/>
</dbReference>
<organism evidence="1 2">
    <name type="scientific">Cytobacillus solani</name>
    <dbReference type="NCBI Taxonomy" id="1637975"/>
    <lineage>
        <taxon>Bacteria</taxon>
        <taxon>Bacillati</taxon>
        <taxon>Bacillota</taxon>
        <taxon>Bacilli</taxon>
        <taxon>Bacillales</taxon>
        <taxon>Bacillaceae</taxon>
        <taxon>Cytobacillus</taxon>
    </lineage>
</organism>
<dbReference type="PATRIC" id="fig|1637975.4.peg.1678"/>
<evidence type="ECO:0000313" key="1">
    <source>
        <dbReference type="EMBL" id="KQL18792.1"/>
    </source>
</evidence>
<dbReference type="AlphaFoldDB" id="A0A0Q3QMC3"/>
<dbReference type="Gene3D" id="6.10.140.2180">
    <property type="match status" value="1"/>
</dbReference>
<accession>A0A0Q3QMC3</accession>
<dbReference type="STRING" id="1637975.AN957_09545"/>
<evidence type="ECO:0000313" key="2">
    <source>
        <dbReference type="Proteomes" id="UP000050996"/>
    </source>
</evidence>
<dbReference type="RefSeq" id="WP_056683667.1">
    <property type="nucleotide sequence ID" value="NZ_LJIX01000006.1"/>
</dbReference>
<dbReference type="NCBIfam" id="NF005061">
    <property type="entry name" value="PRK06474.1"/>
    <property type="match status" value="1"/>
</dbReference>
<dbReference type="Pfam" id="PF12840">
    <property type="entry name" value="HTH_20"/>
    <property type="match status" value="1"/>
</dbReference>
<dbReference type="EMBL" id="LJIX01000006">
    <property type="protein sequence ID" value="KQL18792.1"/>
    <property type="molecule type" value="Genomic_DNA"/>
</dbReference>
<reference evidence="1 2" key="1">
    <citation type="submission" date="2015-09" db="EMBL/GenBank/DDBJ databases">
        <title>Genome sequencing project for genomic taxonomy and phylogenomics of Bacillus-like bacteria.</title>
        <authorList>
            <person name="Liu B."/>
            <person name="Wang J."/>
            <person name="Zhu Y."/>
            <person name="Liu G."/>
            <person name="Chen Q."/>
            <person name="Chen Z."/>
            <person name="Lan J."/>
            <person name="Che J."/>
            <person name="Ge C."/>
            <person name="Shi H."/>
            <person name="Pan Z."/>
            <person name="Liu X."/>
        </authorList>
    </citation>
    <scope>NUCLEOTIDE SEQUENCE [LARGE SCALE GENOMIC DNA]</scope>
    <source>
        <strain evidence="1 2">FJAT-18043</strain>
    </source>
</reference>
<evidence type="ECO:0008006" key="3">
    <source>
        <dbReference type="Google" id="ProtNLM"/>
    </source>
</evidence>
<proteinExistence type="predicted"/>
<gene>
    <name evidence="1" type="ORF">AN957_09545</name>
</gene>
<dbReference type="InterPro" id="IPR036390">
    <property type="entry name" value="WH_DNA-bd_sf"/>
</dbReference>
<dbReference type="SUPFAM" id="SSF46785">
    <property type="entry name" value="Winged helix' DNA-binding domain"/>
    <property type="match status" value="1"/>
</dbReference>
<protein>
    <recommendedName>
        <fullName evidence="3">HTH arsR-type domain-containing protein</fullName>
    </recommendedName>
</protein>
<keyword evidence="2" id="KW-1185">Reference proteome</keyword>
<dbReference type="InterPro" id="IPR036388">
    <property type="entry name" value="WH-like_DNA-bd_sf"/>
</dbReference>
<dbReference type="Gene3D" id="1.10.10.10">
    <property type="entry name" value="Winged helix-like DNA-binding domain superfamily/Winged helix DNA-binding domain"/>
    <property type="match status" value="1"/>
</dbReference>